<evidence type="ECO:0000313" key="2">
    <source>
        <dbReference type="EMBL" id="MCC3273261.1"/>
    </source>
</evidence>
<evidence type="ECO:0000313" key="3">
    <source>
        <dbReference type="EMBL" id="UON92756.1"/>
    </source>
</evidence>
<dbReference type="Proteomes" id="UP000829758">
    <property type="component" value="Chromosome"/>
</dbReference>
<keyword evidence="4" id="KW-1185">Reference proteome</keyword>
<dbReference type="InterPro" id="IPR011335">
    <property type="entry name" value="Restrct_endonuc-II-like"/>
</dbReference>
<accession>A0A9X1M8N3</accession>
<dbReference type="AlphaFoldDB" id="A0A9X1M8N3"/>
<dbReference type="InterPro" id="IPR011856">
    <property type="entry name" value="tRNA_endonuc-like_dom_sf"/>
</dbReference>
<keyword evidence="2" id="KW-0255">Endonuclease</keyword>
<feature type="domain" description="Restriction endonuclease type IV Mrr" evidence="1">
    <location>
        <begin position="211"/>
        <end position="324"/>
    </location>
</feature>
<reference evidence="2" key="1">
    <citation type="submission" date="2021-10" db="EMBL/GenBank/DDBJ databases">
        <title>Novel species in genus Arthrobacter.</title>
        <authorList>
            <person name="Liu Y."/>
        </authorList>
    </citation>
    <scope>NUCLEOTIDE SEQUENCE</scope>
    <source>
        <strain evidence="2">Zg-Y462</strain>
        <strain evidence="4">zg-Y462</strain>
    </source>
</reference>
<keyword evidence="2" id="KW-0540">Nuclease</keyword>
<dbReference type="PANTHER" id="PTHR30015:SF7">
    <property type="entry name" value="TYPE IV METHYL-DIRECTED RESTRICTION ENZYME ECOKMRR"/>
    <property type="match status" value="1"/>
</dbReference>
<dbReference type="EMBL" id="CP094984">
    <property type="protein sequence ID" value="UON92756.1"/>
    <property type="molecule type" value="Genomic_DNA"/>
</dbReference>
<dbReference type="Gene3D" id="3.40.1350.10">
    <property type="match status" value="1"/>
</dbReference>
<evidence type="ECO:0000259" key="1">
    <source>
        <dbReference type="Pfam" id="PF04471"/>
    </source>
</evidence>
<evidence type="ECO:0000313" key="4">
    <source>
        <dbReference type="Proteomes" id="UP000829758"/>
    </source>
</evidence>
<dbReference type="PANTHER" id="PTHR30015">
    <property type="entry name" value="MRR RESTRICTION SYSTEM PROTEIN"/>
    <property type="match status" value="1"/>
</dbReference>
<gene>
    <name evidence="2" type="ORF">LJ755_11035</name>
    <name evidence="3" type="ORF">MUK71_03670</name>
</gene>
<keyword evidence="2" id="KW-0378">Hydrolase</keyword>
<dbReference type="PIRSF" id="PIRSF031853">
    <property type="entry name" value="UPC031853"/>
    <property type="match status" value="1"/>
</dbReference>
<proteinExistence type="predicted"/>
<dbReference type="Pfam" id="PF04471">
    <property type="entry name" value="Mrr_cat"/>
    <property type="match status" value="1"/>
</dbReference>
<organism evidence="2 5">
    <name type="scientific">Arthrobacter zhangbolii</name>
    <dbReference type="NCBI Taxonomy" id="2886936"/>
    <lineage>
        <taxon>Bacteria</taxon>
        <taxon>Bacillati</taxon>
        <taxon>Actinomycetota</taxon>
        <taxon>Actinomycetes</taxon>
        <taxon>Micrococcales</taxon>
        <taxon>Micrococcaceae</taxon>
        <taxon>Arthrobacter</taxon>
    </lineage>
</organism>
<dbReference type="RefSeq" id="WP_227929101.1">
    <property type="nucleotide sequence ID" value="NZ_CP094984.1"/>
</dbReference>
<dbReference type="GO" id="GO:0003677">
    <property type="term" value="F:DNA binding"/>
    <property type="evidence" value="ECO:0007669"/>
    <property type="project" value="InterPro"/>
</dbReference>
<dbReference type="InterPro" id="IPR016984">
    <property type="entry name" value="UCP031853"/>
</dbReference>
<dbReference type="InterPro" id="IPR007560">
    <property type="entry name" value="Restrct_endonuc_IV_Mrr"/>
</dbReference>
<dbReference type="SUPFAM" id="SSF52980">
    <property type="entry name" value="Restriction endonuclease-like"/>
    <property type="match status" value="1"/>
</dbReference>
<dbReference type="EMBL" id="JAJFZT010000007">
    <property type="protein sequence ID" value="MCC3273261.1"/>
    <property type="molecule type" value="Genomic_DNA"/>
</dbReference>
<protein>
    <submittedName>
        <fullName evidence="2">Restriction endonuclease</fullName>
        <ecNumber evidence="2">3.1.21.-</ecNumber>
    </submittedName>
</protein>
<name>A0A9X1M8N3_9MICC</name>
<dbReference type="Proteomes" id="UP001155145">
    <property type="component" value="Unassembled WGS sequence"/>
</dbReference>
<evidence type="ECO:0000313" key="5">
    <source>
        <dbReference type="Proteomes" id="UP001155145"/>
    </source>
</evidence>
<dbReference type="GO" id="GO:0015666">
    <property type="term" value="F:restriction endodeoxyribonuclease activity"/>
    <property type="evidence" value="ECO:0007669"/>
    <property type="project" value="TreeGrafter"/>
</dbReference>
<dbReference type="EC" id="3.1.21.-" evidence="2"/>
<dbReference type="InterPro" id="IPR052906">
    <property type="entry name" value="Type_IV_Methyl-Rstrct_Enzyme"/>
</dbReference>
<sequence length="354" mass="38312">MTAWMVRAGSSGEREQWALENGYTGAGYGDVASLNGCATREDVMQKVSQGIPNSSPGAVKNFAAQLWALKQRMQIGDLVVMPLKRTSEIAIGSIDSEYTYLDDPDPQRRHVRRVTWKVTDLARSRIKQDLLYSLGAFSTVCQIQRNDAEHRLRSCISGGADPGARVGLSASVTAPSPIAPVLHIEEAEELIEAPVDVARYAADTIASRTIEAFSGHKMEGLIADILRSAGYVCTEHGEGTDDGIDIVAGKGILGLEPPRLIVQVKSQASPVDSPTVSQLHGSLAIHGADQGLLVAWGGLTRAARKLLESQRFAIRVWDADEVVSQLQEHYASLPARVRRELPLKQIWTLADEAG</sequence>
<dbReference type="GO" id="GO:0009307">
    <property type="term" value="P:DNA restriction-modification system"/>
    <property type="evidence" value="ECO:0007669"/>
    <property type="project" value="InterPro"/>
</dbReference>